<accession>A0ABY9E9Y7</accession>
<feature type="signal peptide" evidence="1">
    <location>
        <begin position="1"/>
        <end position="19"/>
    </location>
</feature>
<keyword evidence="1" id="KW-0732">Signal</keyword>
<dbReference type="Proteomes" id="UP001321520">
    <property type="component" value="Chromosome"/>
</dbReference>
<sequence>MKIKYFIFLAFLFPLATDACSPILPKIIPPVTPDGEFTYIYPPTKGEGFAQKIKETRNRAVVVVYIDHHYQSYPYGAQTEFKVLHGWGDPQPKINVIIRKEDSCGKVQPLKINSWYLALFVDPNYNPILIPYDQVKDLVELKGKSTYAHTSIGLLPR</sequence>
<dbReference type="RefSeq" id="WP_301413897.1">
    <property type="nucleotide sequence ID" value="NZ_CP098023.1"/>
</dbReference>
<protein>
    <recommendedName>
        <fullName evidence="4">Lipoprotein</fullName>
    </recommendedName>
</protein>
<keyword evidence="3" id="KW-1185">Reference proteome</keyword>
<evidence type="ECO:0000256" key="1">
    <source>
        <dbReference type="SAM" id="SignalP"/>
    </source>
</evidence>
<dbReference type="EMBL" id="CP098023">
    <property type="protein sequence ID" value="WKD48229.1"/>
    <property type="molecule type" value="Genomic_DNA"/>
</dbReference>
<reference evidence="2 3" key="1">
    <citation type="submission" date="2022-05" db="EMBL/GenBank/DDBJ databases">
        <title>Microbulbifer sp. nov., isolated from sponge.</title>
        <authorList>
            <person name="Gao L."/>
        </authorList>
    </citation>
    <scope>NUCLEOTIDE SEQUENCE [LARGE SCALE GENOMIC DNA]</scope>
    <source>
        <strain evidence="2 3">MI-G</strain>
    </source>
</reference>
<gene>
    <name evidence="2" type="ORF">M8T91_09780</name>
</gene>
<evidence type="ECO:0000313" key="2">
    <source>
        <dbReference type="EMBL" id="WKD48229.1"/>
    </source>
</evidence>
<evidence type="ECO:0000313" key="3">
    <source>
        <dbReference type="Proteomes" id="UP001321520"/>
    </source>
</evidence>
<evidence type="ECO:0008006" key="4">
    <source>
        <dbReference type="Google" id="ProtNLM"/>
    </source>
</evidence>
<organism evidence="2 3">
    <name type="scientific">Microbulbifer spongiae</name>
    <dbReference type="NCBI Taxonomy" id="2944933"/>
    <lineage>
        <taxon>Bacteria</taxon>
        <taxon>Pseudomonadati</taxon>
        <taxon>Pseudomonadota</taxon>
        <taxon>Gammaproteobacteria</taxon>
        <taxon>Cellvibrionales</taxon>
        <taxon>Microbulbiferaceae</taxon>
        <taxon>Microbulbifer</taxon>
    </lineage>
</organism>
<name>A0ABY9E9Y7_9GAMM</name>
<proteinExistence type="predicted"/>
<feature type="chain" id="PRO_5046173424" description="Lipoprotein" evidence="1">
    <location>
        <begin position="20"/>
        <end position="157"/>
    </location>
</feature>